<gene>
    <name evidence="1" type="ORF">H6G24_26360</name>
</gene>
<dbReference type="Gene3D" id="3.30.310.110">
    <property type="entry name" value="XisI-like"/>
    <property type="match status" value="1"/>
</dbReference>
<dbReference type="RefSeq" id="WP_190547795.1">
    <property type="nucleotide sequence ID" value="NZ_CAWPNO010000085.1"/>
</dbReference>
<dbReference type="InterPro" id="IPR014968">
    <property type="entry name" value="XisI"/>
</dbReference>
<dbReference type="CDD" id="cd16382">
    <property type="entry name" value="XisI-like"/>
    <property type="match status" value="1"/>
</dbReference>
<dbReference type="Pfam" id="PF08869">
    <property type="entry name" value="XisI"/>
    <property type="match status" value="1"/>
</dbReference>
<organism evidence="1 2">
    <name type="scientific">Calothrix parietina FACHB-288</name>
    <dbReference type="NCBI Taxonomy" id="2692896"/>
    <lineage>
        <taxon>Bacteria</taxon>
        <taxon>Bacillati</taxon>
        <taxon>Cyanobacteriota</taxon>
        <taxon>Cyanophyceae</taxon>
        <taxon>Nostocales</taxon>
        <taxon>Calotrichaceae</taxon>
        <taxon>Calothrix</taxon>
    </lineage>
</organism>
<keyword evidence="2" id="KW-1185">Reference proteome</keyword>
<name>A0ABR8AGA6_9CYAN</name>
<dbReference type="SUPFAM" id="SSF143847">
    <property type="entry name" value="XisI-like"/>
    <property type="match status" value="1"/>
</dbReference>
<accession>A0ABR8AGA6</accession>
<dbReference type="EMBL" id="JACJQH010000050">
    <property type="protein sequence ID" value="MBD2198961.1"/>
    <property type="molecule type" value="Genomic_DNA"/>
</dbReference>
<reference evidence="1 2" key="1">
    <citation type="journal article" date="2020" name="ISME J.">
        <title>Comparative genomics reveals insights into cyanobacterial evolution and habitat adaptation.</title>
        <authorList>
            <person name="Chen M.Y."/>
            <person name="Teng W.K."/>
            <person name="Zhao L."/>
            <person name="Hu C.X."/>
            <person name="Zhou Y.K."/>
            <person name="Han B.P."/>
            <person name="Song L.R."/>
            <person name="Shu W.S."/>
        </authorList>
    </citation>
    <scope>NUCLEOTIDE SEQUENCE [LARGE SCALE GENOMIC DNA]</scope>
    <source>
        <strain evidence="1 2">FACHB-288</strain>
    </source>
</reference>
<dbReference type="InterPro" id="IPR035943">
    <property type="entry name" value="XisI-like_sf"/>
</dbReference>
<evidence type="ECO:0000313" key="2">
    <source>
        <dbReference type="Proteomes" id="UP000658514"/>
    </source>
</evidence>
<comment type="caution">
    <text evidence="1">The sequence shown here is derived from an EMBL/GenBank/DDBJ whole genome shotgun (WGS) entry which is preliminary data.</text>
</comment>
<protein>
    <submittedName>
        <fullName evidence="1">XisI protein</fullName>
    </submittedName>
</protein>
<sequence length="111" mass="12758">MDKLTKYREIVRQIINEYAKHKPYHGKIDPLPIIDTENDRYQVVQVGWDGVRRVHGCTVHLDIIGEKVWIQYDGCSQPLAQALIDAGVPKEDIVLAFHPEELRQYTGFAVS</sequence>
<dbReference type="Proteomes" id="UP000658514">
    <property type="component" value="Unassembled WGS sequence"/>
</dbReference>
<proteinExistence type="predicted"/>
<evidence type="ECO:0000313" key="1">
    <source>
        <dbReference type="EMBL" id="MBD2198961.1"/>
    </source>
</evidence>